<reference evidence="1 2" key="1">
    <citation type="journal article" date="2009" name="PLoS Genet.">
        <title>Genomic analysis of the basal lineage fungus Rhizopus oryzae reveals a whole-genome duplication.</title>
        <authorList>
            <person name="Ma L.-J."/>
            <person name="Ibrahim A.S."/>
            <person name="Skory C."/>
            <person name="Grabherr M.G."/>
            <person name="Burger G."/>
            <person name="Butler M."/>
            <person name="Elias M."/>
            <person name="Idnurm A."/>
            <person name="Lang B.F."/>
            <person name="Sone T."/>
            <person name="Abe A."/>
            <person name="Calvo S.E."/>
            <person name="Corrochano L.M."/>
            <person name="Engels R."/>
            <person name="Fu J."/>
            <person name="Hansberg W."/>
            <person name="Kim J.-M."/>
            <person name="Kodira C.D."/>
            <person name="Koehrsen M.J."/>
            <person name="Liu B."/>
            <person name="Miranda-Saavedra D."/>
            <person name="O'Leary S."/>
            <person name="Ortiz-Castellanos L."/>
            <person name="Poulter R."/>
            <person name="Rodriguez-Romero J."/>
            <person name="Ruiz-Herrera J."/>
            <person name="Shen Y.-Q."/>
            <person name="Zeng Q."/>
            <person name="Galagan J."/>
            <person name="Birren B.W."/>
            <person name="Cuomo C.A."/>
            <person name="Wickes B.L."/>
        </authorList>
    </citation>
    <scope>NUCLEOTIDE SEQUENCE [LARGE SCALE GENOMIC DNA]</scope>
    <source>
        <strain evidence="2">RA 99-880 / ATCC MYA-4621 / FGSC 9543 / NRRL 43880</strain>
    </source>
</reference>
<dbReference type="RefSeq" id="XP_067521338.1">
    <property type="nucleotide sequence ID" value="XM_067665237.1"/>
</dbReference>
<dbReference type="InParanoid" id="I1CBW2"/>
<dbReference type="GeneID" id="93617618"/>
<dbReference type="VEuPathDB" id="FungiDB:RO3G_10652"/>
<gene>
    <name evidence="1" type="ORF">RO3G_10652</name>
</gene>
<protein>
    <submittedName>
        <fullName evidence="1">Uncharacterized protein</fullName>
    </submittedName>
</protein>
<dbReference type="EMBL" id="CH476739">
    <property type="protein sequence ID" value="EIE85942.1"/>
    <property type="molecule type" value="Genomic_DNA"/>
</dbReference>
<evidence type="ECO:0000313" key="2">
    <source>
        <dbReference type="Proteomes" id="UP000009138"/>
    </source>
</evidence>
<accession>I1CBW2</accession>
<evidence type="ECO:0000313" key="1">
    <source>
        <dbReference type="EMBL" id="EIE85942.1"/>
    </source>
</evidence>
<name>I1CBW2_RHIO9</name>
<sequence>MSKGNPKDSPIIQNTPRRISSDCNYFPHKGYVWNQDAFKST</sequence>
<dbReference type="Proteomes" id="UP000009138">
    <property type="component" value="Unassembled WGS sequence"/>
</dbReference>
<proteinExistence type="predicted"/>
<dbReference type="AlphaFoldDB" id="I1CBW2"/>
<organism evidence="1 2">
    <name type="scientific">Rhizopus delemar (strain RA 99-880 / ATCC MYA-4621 / FGSC 9543 / NRRL 43880)</name>
    <name type="common">Mucormycosis agent</name>
    <name type="synonym">Rhizopus arrhizus var. delemar</name>
    <dbReference type="NCBI Taxonomy" id="246409"/>
    <lineage>
        <taxon>Eukaryota</taxon>
        <taxon>Fungi</taxon>
        <taxon>Fungi incertae sedis</taxon>
        <taxon>Mucoromycota</taxon>
        <taxon>Mucoromycotina</taxon>
        <taxon>Mucoromycetes</taxon>
        <taxon>Mucorales</taxon>
        <taxon>Mucorineae</taxon>
        <taxon>Rhizopodaceae</taxon>
        <taxon>Rhizopus</taxon>
    </lineage>
</organism>
<keyword evidence="2" id="KW-1185">Reference proteome</keyword>